<dbReference type="PANTHER" id="PTHR37540:SF5">
    <property type="entry name" value="TRANSCRIPTION FACTOR DOMAIN-CONTAINING PROTEIN"/>
    <property type="match status" value="1"/>
</dbReference>
<dbReference type="Pfam" id="PF11951">
    <property type="entry name" value="Fungal_trans_2"/>
    <property type="match status" value="1"/>
</dbReference>
<sequence length="480" mass="54130">MAKATNPGPTSSSSSKGSRAPTSFQFVTFSDVDQMRDATAISSIRRHAMKDIGRSRRKPKKKWLIEVPIDVPIDFNAPVEVVPAPKPAIGGGGVHTFFPIPIELDQVGKALLANIWREKGDCLFNAHREDWFSVGLDDPATFNQILANSELHLEATKNPDKLPRETATSVHYHQLAVSNIRKRMALGEVSTHILGCITGLLVYTEIAGAYERWLPQRNGLLSIIESLEGGLDGIEVNPQLRAATSWVELRGSFRQDIVPAVPLPQKWVQVADHLRTTTYYDYCPFAQGGIRDDMRCPLVSTFKELTQLGALVDGHLRENRADEARGTDIIIWTNVLAHRLLTLRPLQSACERLDKTSLLLLESWRLAMLTVIGRIYEMYGAHPLNASTYVRKQHELLSKNQIDWDGFMRTKLWIVYLAALEAGENTAKRRWFVMELVTSAADEGNHDYDELMERIKGVLWIPQLFEDKTEPLQRDIERTS</sequence>
<protein>
    <recommendedName>
        <fullName evidence="4">Tachykinin family protein</fullName>
    </recommendedName>
</protein>
<organism evidence="2 3">
    <name type="scientific">Zasmidium cellare</name>
    <name type="common">Wine cellar mold</name>
    <name type="synonym">Racodium cellare</name>
    <dbReference type="NCBI Taxonomy" id="395010"/>
    <lineage>
        <taxon>Eukaryota</taxon>
        <taxon>Fungi</taxon>
        <taxon>Dikarya</taxon>
        <taxon>Ascomycota</taxon>
        <taxon>Pezizomycotina</taxon>
        <taxon>Dothideomycetes</taxon>
        <taxon>Dothideomycetidae</taxon>
        <taxon>Mycosphaerellales</taxon>
        <taxon>Mycosphaerellaceae</taxon>
        <taxon>Zasmidium</taxon>
    </lineage>
</organism>
<reference evidence="2 3" key="1">
    <citation type="journal article" date="2023" name="G3 (Bethesda)">
        <title>A chromosome-level genome assembly of Zasmidium syzygii isolated from banana leaves.</title>
        <authorList>
            <person name="van Westerhoven A.C."/>
            <person name="Mehrabi R."/>
            <person name="Talebi R."/>
            <person name="Steentjes M.B.F."/>
            <person name="Corcolon B."/>
            <person name="Chong P.A."/>
            <person name="Kema G.H.J."/>
            <person name="Seidl M.F."/>
        </authorList>
    </citation>
    <scope>NUCLEOTIDE SEQUENCE [LARGE SCALE GENOMIC DNA]</scope>
    <source>
        <strain evidence="2 3">P124</strain>
    </source>
</reference>
<name>A0ABR0F2P7_ZASCE</name>
<accession>A0ABR0F2P7</accession>
<evidence type="ECO:0000313" key="2">
    <source>
        <dbReference type="EMBL" id="KAK4508219.1"/>
    </source>
</evidence>
<dbReference type="Proteomes" id="UP001305779">
    <property type="component" value="Unassembled WGS sequence"/>
</dbReference>
<evidence type="ECO:0000313" key="3">
    <source>
        <dbReference type="Proteomes" id="UP001305779"/>
    </source>
</evidence>
<evidence type="ECO:0008006" key="4">
    <source>
        <dbReference type="Google" id="ProtNLM"/>
    </source>
</evidence>
<comment type="caution">
    <text evidence="2">The sequence shown here is derived from an EMBL/GenBank/DDBJ whole genome shotgun (WGS) entry which is preliminary data.</text>
</comment>
<feature type="region of interest" description="Disordered" evidence="1">
    <location>
        <begin position="1"/>
        <end position="21"/>
    </location>
</feature>
<gene>
    <name evidence="2" type="ORF">PRZ48_001957</name>
</gene>
<dbReference type="InterPro" id="IPR021858">
    <property type="entry name" value="Fun_TF"/>
</dbReference>
<proteinExistence type="predicted"/>
<evidence type="ECO:0000256" key="1">
    <source>
        <dbReference type="SAM" id="MobiDB-lite"/>
    </source>
</evidence>
<dbReference type="PANTHER" id="PTHR37540">
    <property type="entry name" value="TRANSCRIPTION FACTOR (ACR-2), PUTATIVE-RELATED-RELATED"/>
    <property type="match status" value="1"/>
</dbReference>
<dbReference type="EMBL" id="JAXOVC010000001">
    <property type="protein sequence ID" value="KAK4508219.1"/>
    <property type="molecule type" value="Genomic_DNA"/>
</dbReference>
<keyword evidence="3" id="KW-1185">Reference proteome</keyword>